<accession>A0A8D9CW58</accession>
<proteinExistence type="predicted"/>
<gene>
    <name evidence="1" type="ORF">BRAPAZ1V2_A09P42300.2</name>
</gene>
<evidence type="ECO:0000313" key="2">
    <source>
        <dbReference type="Proteomes" id="UP000694005"/>
    </source>
</evidence>
<dbReference type="EMBL" id="LS974625">
    <property type="protein sequence ID" value="CAG7863763.1"/>
    <property type="molecule type" value="Genomic_DNA"/>
</dbReference>
<dbReference type="Proteomes" id="UP000694005">
    <property type="component" value="Chromosome A09"/>
</dbReference>
<dbReference type="AlphaFoldDB" id="A0A8D9CW58"/>
<evidence type="ECO:0008006" key="3">
    <source>
        <dbReference type="Google" id="ProtNLM"/>
    </source>
</evidence>
<sequence length="300" mass="35266">MSSSNYFRSWMDKPHMDPNINLLTEEYAKGITEFMTFVQQQPEANTGFMPNYKVWYLHGETTSYEYGSSSEPQTVDRLEESRTEVDYGVGTKQMVNDHYRGDEPNVEVRRFFDMLEAGNQPLYKGCRDGHSPLSSATRLMGIKTYYNLAEEYVDAIADFVKGVLPEDNLAPDSYYEIQKLVTGLNLPYEVIYVCIDNCMIYWRDDENRDSCKFCGKPRYQDMSGRVPVPYKRMSYLPLTERLKRLYQSERTVQPMRWHAEHSTDDGQIRHPSDEKAWKHFQSHISIICTREKKCLSWIMY</sequence>
<evidence type="ECO:0000313" key="1">
    <source>
        <dbReference type="EMBL" id="CAG7863763.1"/>
    </source>
</evidence>
<dbReference type="Gramene" id="A09p42300.2_BraZ1">
    <property type="protein sequence ID" value="A09p42300.2_BraZ1.CDS"/>
    <property type="gene ID" value="A09g42300.2_BraZ1"/>
</dbReference>
<dbReference type="PANTHER" id="PTHR10775:SF188">
    <property type="entry name" value="TRANSPOSASE-ASSOCIATED DOMAIN-CONTAINING PROTEIN"/>
    <property type="match status" value="1"/>
</dbReference>
<dbReference type="PANTHER" id="PTHR10775">
    <property type="entry name" value="OS08G0208400 PROTEIN"/>
    <property type="match status" value="1"/>
</dbReference>
<name>A0A8D9CW58_BRACM</name>
<organism evidence="1 2">
    <name type="scientific">Brassica campestris</name>
    <name type="common">Field mustard</name>
    <dbReference type="NCBI Taxonomy" id="3711"/>
    <lineage>
        <taxon>Eukaryota</taxon>
        <taxon>Viridiplantae</taxon>
        <taxon>Streptophyta</taxon>
        <taxon>Embryophyta</taxon>
        <taxon>Tracheophyta</taxon>
        <taxon>Spermatophyta</taxon>
        <taxon>Magnoliopsida</taxon>
        <taxon>eudicotyledons</taxon>
        <taxon>Gunneridae</taxon>
        <taxon>Pentapetalae</taxon>
        <taxon>rosids</taxon>
        <taxon>malvids</taxon>
        <taxon>Brassicales</taxon>
        <taxon>Brassicaceae</taxon>
        <taxon>Brassiceae</taxon>
        <taxon>Brassica</taxon>
    </lineage>
</organism>
<protein>
    <recommendedName>
        <fullName evidence="3">Transposase-associated domain-containing protein</fullName>
    </recommendedName>
</protein>
<reference evidence="1 2" key="1">
    <citation type="submission" date="2021-07" db="EMBL/GenBank/DDBJ databases">
        <authorList>
            <consortium name="Genoscope - CEA"/>
            <person name="William W."/>
        </authorList>
    </citation>
    <scope>NUCLEOTIDE SEQUENCE [LARGE SCALE GENOMIC DNA]</scope>
</reference>